<proteinExistence type="predicted"/>
<evidence type="ECO:0000256" key="6">
    <source>
        <dbReference type="ARBA" id="ARBA00023204"/>
    </source>
</evidence>
<evidence type="ECO:0000256" key="5">
    <source>
        <dbReference type="ARBA" id="ARBA00022881"/>
    </source>
</evidence>
<feature type="region of interest" description="Disordered" evidence="14">
    <location>
        <begin position="509"/>
        <end position="533"/>
    </location>
</feature>
<dbReference type="GO" id="GO:0004527">
    <property type="term" value="F:exonuclease activity"/>
    <property type="evidence" value="ECO:0007669"/>
    <property type="project" value="UniProtKB-ARBA"/>
</dbReference>
<evidence type="ECO:0000256" key="1">
    <source>
        <dbReference type="ARBA" id="ARBA00012417"/>
    </source>
</evidence>
<dbReference type="SMART" id="SM00465">
    <property type="entry name" value="GIYc"/>
    <property type="match status" value="1"/>
</dbReference>
<evidence type="ECO:0000256" key="10">
    <source>
        <dbReference type="ARBA" id="ARBA00040756"/>
    </source>
</evidence>
<dbReference type="Pfam" id="PF00929">
    <property type="entry name" value="RNase_T"/>
    <property type="match status" value="1"/>
</dbReference>
<dbReference type="GO" id="GO:0003887">
    <property type="term" value="F:DNA-directed DNA polymerase activity"/>
    <property type="evidence" value="ECO:0007669"/>
    <property type="project" value="UniProtKB-EC"/>
</dbReference>
<comment type="subunit">
    <text evidence="9">DNA polymerase III contains a core (composed of alpha, epsilon and theta chains) that associates with a tau subunit. This core dimerizes to form the POLIII' complex. PolIII' associates with the gamma complex (composed of gamma, delta, delta', psi and chi chains) and with the beta chain to form the complete DNA polymerase III complex.</text>
</comment>
<evidence type="ECO:0000256" key="3">
    <source>
        <dbReference type="ARBA" id="ARBA00022769"/>
    </source>
</evidence>
<evidence type="ECO:0000313" key="16">
    <source>
        <dbReference type="EMBL" id="SAL82314.1"/>
    </source>
</evidence>
<keyword evidence="7" id="KW-0742">SOS response</keyword>
<dbReference type="InterPro" id="IPR035901">
    <property type="entry name" value="GIY-YIG_endonuc_sf"/>
</dbReference>
<evidence type="ECO:0000256" key="7">
    <source>
        <dbReference type="ARBA" id="ARBA00023236"/>
    </source>
</evidence>
<accession>A0A158KMK1</accession>
<dbReference type="Gene3D" id="3.30.420.10">
    <property type="entry name" value="Ribonuclease H-like superfamily/Ribonuclease H"/>
    <property type="match status" value="1"/>
</dbReference>
<evidence type="ECO:0000256" key="2">
    <source>
        <dbReference type="ARBA" id="ARBA00022763"/>
    </source>
</evidence>
<dbReference type="Gene3D" id="3.40.1440.10">
    <property type="entry name" value="GIY-YIG endonuclease"/>
    <property type="match status" value="1"/>
</dbReference>
<dbReference type="SUPFAM" id="SSF53098">
    <property type="entry name" value="Ribonuclease H-like"/>
    <property type="match status" value="1"/>
</dbReference>
<dbReference type="GO" id="GO:0006289">
    <property type="term" value="P:nucleotide-excision repair"/>
    <property type="evidence" value="ECO:0007669"/>
    <property type="project" value="InterPro"/>
</dbReference>
<evidence type="ECO:0000313" key="17">
    <source>
        <dbReference type="Proteomes" id="UP000054770"/>
    </source>
</evidence>
<name>A0A158KMK1_9BURK</name>
<dbReference type="CDD" id="cd06127">
    <property type="entry name" value="DEDDh"/>
    <property type="match status" value="1"/>
</dbReference>
<comment type="function">
    <text evidence="8">DNA polymerase III is a complex, multichain enzyme responsible for most of the replicative synthesis in bacteria. The epsilon subunit contain the editing function and is a proofreading 3'-5' exonuclease.</text>
</comment>
<dbReference type="CDD" id="cd10434">
    <property type="entry name" value="GIY-YIG_UvrC_Cho"/>
    <property type="match status" value="1"/>
</dbReference>
<dbReference type="OrthoDB" id="9803913at2"/>
<dbReference type="PANTHER" id="PTHR30562:SF10">
    <property type="entry name" value="EXCINUCLEASE CHO"/>
    <property type="match status" value="1"/>
</dbReference>
<organism evidence="16 17">
    <name type="scientific">Caballeronia choica</name>
    <dbReference type="NCBI Taxonomy" id="326476"/>
    <lineage>
        <taxon>Bacteria</taxon>
        <taxon>Pseudomonadati</taxon>
        <taxon>Pseudomonadota</taxon>
        <taxon>Betaproteobacteria</taxon>
        <taxon>Burkholderiales</taxon>
        <taxon>Burkholderiaceae</taxon>
        <taxon>Caballeronia</taxon>
    </lineage>
</organism>
<sequence length="533" mass="58404">MRPALPSDTDTDTDADANADALLEALARPIVFVDLETTGGNATTDRITEIGVVEVSRAGVERWSVLVDPQTPVPPFIEKLTGIDDAMLCGQPTFASLAEALIERLSGKLFVAHNARFDYGFLKNEFRRAGLTFRADVLCTVRLSRALFPSVQRHGLDSLIARFGLAPEGRHRALADADLLWQFWQKIHEVYAQDLVDAAVKALIRRAALPAALPESALDALPSTPGVYVFRGDDDLPLYVGKSVNLKQRVMSHFSGDYRLAKDLAISQTIRRIEAHETVGELGALLLEAKLVKELEPVHNRLLRRAAAGTCAWQWLAGAHAPVLIHAKKRDFSREDGLFGVYQSRAKAHAHLRRLADEHGLCHATLGLEKIPTGSVRGCFGYQVRRCKGACVGAETLAGHAARVREALDASRVLRWPHAGPIAIAERDDETKRVAWHVVDRWCYLGSCASVDEIEPLIGAAPQAYSFDADVYGLLAKRVAAGELDWIACDVRPAFSLCVQEMAQPRPAAQKAIRKPVRKRSNENPAQLALSLA</sequence>
<dbReference type="InterPro" id="IPR012337">
    <property type="entry name" value="RNaseH-like_sf"/>
</dbReference>
<dbReference type="GO" id="GO:0006260">
    <property type="term" value="P:DNA replication"/>
    <property type="evidence" value="ECO:0007669"/>
    <property type="project" value="InterPro"/>
</dbReference>
<keyword evidence="17" id="KW-1185">Reference proteome</keyword>
<feature type="domain" description="GIY-YIG" evidence="15">
    <location>
        <begin position="223"/>
        <end position="301"/>
    </location>
</feature>
<evidence type="ECO:0000256" key="14">
    <source>
        <dbReference type="SAM" id="MobiDB-lite"/>
    </source>
</evidence>
<dbReference type="SMART" id="SM00479">
    <property type="entry name" value="EXOIII"/>
    <property type="match status" value="1"/>
</dbReference>
<evidence type="ECO:0000256" key="4">
    <source>
        <dbReference type="ARBA" id="ARBA00022801"/>
    </source>
</evidence>
<dbReference type="InterPro" id="IPR000305">
    <property type="entry name" value="GIY-YIG_endonuc"/>
</dbReference>
<dbReference type="GO" id="GO:0009432">
    <property type="term" value="P:SOS response"/>
    <property type="evidence" value="ECO:0007669"/>
    <property type="project" value="UniProtKB-KW"/>
</dbReference>
<comment type="catalytic activity">
    <reaction evidence="13">
        <text>DNA(n) + a 2'-deoxyribonucleoside 5'-triphosphate = DNA(n+1) + diphosphate</text>
        <dbReference type="Rhea" id="RHEA:22508"/>
        <dbReference type="Rhea" id="RHEA-COMP:17339"/>
        <dbReference type="Rhea" id="RHEA-COMP:17340"/>
        <dbReference type="ChEBI" id="CHEBI:33019"/>
        <dbReference type="ChEBI" id="CHEBI:61560"/>
        <dbReference type="ChEBI" id="CHEBI:173112"/>
        <dbReference type="EC" id="2.7.7.7"/>
    </reaction>
</comment>
<protein>
    <recommendedName>
        <fullName evidence="10">Excinuclease cho</fullName>
        <ecNumber evidence="1">2.7.7.7</ecNumber>
    </recommendedName>
    <alternativeName>
        <fullName evidence="12">Endonuclease cho</fullName>
    </alternativeName>
    <alternativeName>
        <fullName evidence="11">UvrC homolog protein</fullName>
    </alternativeName>
</protein>
<evidence type="ECO:0000256" key="12">
    <source>
        <dbReference type="ARBA" id="ARBA00042732"/>
    </source>
</evidence>
<evidence type="ECO:0000256" key="9">
    <source>
        <dbReference type="ARBA" id="ARBA00026073"/>
    </source>
</evidence>
<dbReference type="NCBIfam" id="TIGR00573">
    <property type="entry name" value="dnaq"/>
    <property type="match status" value="1"/>
</dbReference>
<gene>
    <name evidence="16" type="ORF">AWB68_06472</name>
</gene>
<evidence type="ECO:0000259" key="15">
    <source>
        <dbReference type="PROSITE" id="PS50164"/>
    </source>
</evidence>
<dbReference type="GO" id="GO:0004386">
    <property type="term" value="F:helicase activity"/>
    <property type="evidence" value="ECO:0007669"/>
    <property type="project" value="UniProtKB-KW"/>
</dbReference>
<keyword evidence="6" id="KW-0234">DNA repair</keyword>
<keyword evidence="2" id="KW-0227">DNA damage</keyword>
<dbReference type="InterPro" id="IPR036397">
    <property type="entry name" value="RNaseH_sf"/>
</dbReference>
<keyword evidence="5" id="KW-0267">Excision nuclease</keyword>
<evidence type="ECO:0000256" key="13">
    <source>
        <dbReference type="ARBA" id="ARBA00049244"/>
    </source>
</evidence>
<dbReference type="Proteomes" id="UP000054770">
    <property type="component" value="Unassembled WGS sequence"/>
</dbReference>
<dbReference type="SUPFAM" id="SSF82771">
    <property type="entry name" value="GIY-YIG endonuclease"/>
    <property type="match status" value="1"/>
</dbReference>
<dbReference type="InterPro" id="IPR050066">
    <property type="entry name" value="UvrABC_protein_C"/>
</dbReference>
<dbReference type="EMBL" id="FCON02000117">
    <property type="protein sequence ID" value="SAL82314.1"/>
    <property type="molecule type" value="Genomic_DNA"/>
</dbReference>
<evidence type="ECO:0000256" key="8">
    <source>
        <dbReference type="ARBA" id="ARBA00025483"/>
    </source>
</evidence>
<dbReference type="EC" id="2.7.7.7" evidence="1"/>
<keyword evidence="4" id="KW-0378">Hydrolase</keyword>
<dbReference type="AlphaFoldDB" id="A0A158KMK1"/>
<dbReference type="InterPro" id="IPR013520">
    <property type="entry name" value="Ribonucl_H"/>
</dbReference>
<dbReference type="InterPro" id="IPR006054">
    <property type="entry name" value="DnaQ"/>
</dbReference>
<dbReference type="InterPro" id="IPR047296">
    <property type="entry name" value="GIY-YIG_UvrC_Cho"/>
</dbReference>
<evidence type="ECO:0000256" key="11">
    <source>
        <dbReference type="ARBA" id="ARBA00042138"/>
    </source>
</evidence>
<dbReference type="FunFam" id="3.30.420.10:FF:000045">
    <property type="entry name" value="3'-5' exonuclease DinG"/>
    <property type="match status" value="1"/>
</dbReference>
<dbReference type="GO" id="GO:0009380">
    <property type="term" value="C:excinuclease repair complex"/>
    <property type="evidence" value="ECO:0007669"/>
    <property type="project" value="TreeGrafter"/>
</dbReference>
<dbReference type="PANTHER" id="PTHR30562">
    <property type="entry name" value="UVRC/OXIDOREDUCTASE"/>
    <property type="match status" value="1"/>
</dbReference>
<dbReference type="GO" id="GO:0003677">
    <property type="term" value="F:DNA binding"/>
    <property type="evidence" value="ECO:0007669"/>
    <property type="project" value="InterPro"/>
</dbReference>
<reference evidence="16" key="1">
    <citation type="submission" date="2016-01" db="EMBL/GenBank/DDBJ databases">
        <authorList>
            <person name="Peeters C."/>
        </authorList>
    </citation>
    <scope>NUCLEOTIDE SEQUENCE [LARGE SCALE GENOMIC DNA]</scope>
    <source>
        <strain evidence="16">LMG 22940</strain>
    </source>
</reference>
<dbReference type="PROSITE" id="PS50164">
    <property type="entry name" value="GIY_YIG"/>
    <property type="match status" value="1"/>
</dbReference>
<keyword evidence="3" id="KW-0228">DNA excision</keyword>
<comment type="caution">
    <text evidence="16">The sequence shown here is derived from an EMBL/GenBank/DDBJ whole genome shotgun (WGS) entry which is preliminary data.</text>
</comment>